<dbReference type="KEGG" id="msg:MSMEI_5037"/>
<accession>I7GDM4</accession>
<dbReference type="PANTHER" id="PTHR48081">
    <property type="entry name" value="AB HYDROLASE SUPERFAMILY PROTEIN C4A8.06C"/>
    <property type="match status" value="1"/>
</dbReference>
<reference evidence="3 4" key="2">
    <citation type="journal article" date="2009" name="Genome Res.">
        <title>Ortho-proteogenomics: multiple proteomes investigation through orthology and a new MS-based protocol.</title>
        <authorList>
            <person name="Gallien S."/>
            <person name="Perrodou E."/>
            <person name="Carapito C."/>
            <person name="Deshayes C."/>
            <person name="Reyrat J.M."/>
            <person name="Van Dorsselaer A."/>
            <person name="Poch O."/>
            <person name="Schaeffer C."/>
            <person name="Lecompte O."/>
        </authorList>
    </citation>
    <scope>NUCLEOTIDE SEQUENCE [LARGE SCALE GENOMIC DNA]</scope>
    <source>
        <strain evidence="4">ATCC 700084 / mc(2)155</strain>
    </source>
</reference>
<dbReference type="GO" id="GO:0016787">
    <property type="term" value="F:hydrolase activity"/>
    <property type="evidence" value="ECO:0007669"/>
    <property type="project" value="UniProtKB-KW"/>
</dbReference>
<reference evidence="3 4" key="1">
    <citation type="journal article" date="2007" name="Genome Biol.">
        <title>Interrupted coding sequences in Mycobacterium smegmatis: authentic mutations or sequencing errors?</title>
        <authorList>
            <person name="Deshayes C."/>
            <person name="Perrodou E."/>
            <person name="Gallien S."/>
            <person name="Euphrasie D."/>
            <person name="Schaeffer C."/>
            <person name="Van-Dorsselaer A."/>
            <person name="Poch O."/>
            <person name="Lecompte O."/>
            <person name="Reyrat J.M."/>
        </authorList>
    </citation>
    <scope>NUCLEOTIDE SEQUENCE [LARGE SCALE GENOMIC DNA]</scope>
    <source>
        <strain evidence="4">ATCC 700084 / mc(2)155</strain>
    </source>
</reference>
<dbReference type="InterPro" id="IPR029058">
    <property type="entry name" value="AB_hydrolase_fold"/>
</dbReference>
<evidence type="ECO:0000313" key="3">
    <source>
        <dbReference type="EMBL" id="AFP41481.1"/>
    </source>
</evidence>
<dbReference type="Gene3D" id="3.40.50.1820">
    <property type="entry name" value="alpha/beta hydrolase"/>
    <property type="match status" value="1"/>
</dbReference>
<keyword evidence="1" id="KW-0378">Hydrolase</keyword>
<dbReference type="InterPro" id="IPR049492">
    <property type="entry name" value="BD-FAE-like_dom"/>
</dbReference>
<evidence type="ECO:0000313" key="4">
    <source>
        <dbReference type="Proteomes" id="UP000006158"/>
    </source>
</evidence>
<gene>
    <name evidence="3" type="ordered locus">MSMEI_5037</name>
</gene>
<organism evidence="3 4">
    <name type="scientific">Mycolicibacterium smegmatis (strain ATCC 700084 / mc(2)155)</name>
    <name type="common">Mycobacterium smegmatis</name>
    <dbReference type="NCBI Taxonomy" id="246196"/>
    <lineage>
        <taxon>Bacteria</taxon>
        <taxon>Bacillati</taxon>
        <taxon>Actinomycetota</taxon>
        <taxon>Actinomycetes</taxon>
        <taxon>Mycobacteriales</taxon>
        <taxon>Mycobacteriaceae</taxon>
        <taxon>Mycolicibacterium</taxon>
    </lineage>
</organism>
<evidence type="ECO:0000259" key="2">
    <source>
        <dbReference type="Pfam" id="PF20434"/>
    </source>
</evidence>
<dbReference type="InterPro" id="IPR050300">
    <property type="entry name" value="GDXG_lipolytic_enzyme"/>
</dbReference>
<dbReference type="AlphaFoldDB" id="I7GDM4"/>
<dbReference type="EMBL" id="CP001663">
    <property type="protein sequence ID" value="AFP41481.1"/>
    <property type="molecule type" value="Genomic_DNA"/>
</dbReference>
<dbReference type="Proteomes" id="UP000006158">
    <property type="component" value="Chromosome"/>
</dbReference>
<dbReference type="SUPFAM" id="SSF53474">
    <property type="entry name" value="alpha/beta-Hydrolases"/>
    <property type="match status" value="1"/>
</dbReference>
<feature type="domain" description="BD-FAE-like" evidence="2">
    <location>
        <begin position="110"/>
        <end position="305"/>
    </location>
</feature>
<evidence type="ECO:0000256" key="1">
    <source>
        <dbReference type="ARBA" id="ARBA00022801"/>
    </source>
</evidence>
<proteinExistence type="predicted"/>
<name>I7GDM4_MYCS2</name>
<sequence length="359" mass="38886">MTRLRRFSGGSRRRAQIFTIVSMATIDGNTLEGISATTPWTLHHRASGAKRSNVVRFLAPLLAAIVTSAGCGALPTEVTETPAAAEVEVLPEVTVQRFEYAADSEQNWADLYLPAGPQQVDSIPLVVLIHGGAWQSKLGADVFDGLARELADHGMAVYNIEYRRVGSGGGWPTTFHDVATALDYVTEVDKRFPQLTVDDELVVGHSAGAQLAVWAGTRHKLRDDEVGSHPSFRPTRVVSLAGPLDMVYAAEHGDHHIVRVLGGRPTEVPDRYTSVDPIQNIDPEVPVLALHGTRDTVVSPENSRRYVAAVKQQGGRAAVKMLTGENHTSIVSLRSPSHDEVLRAITTTSQTDLDDLLTE</sequence>
<protein>
    <recommendedName>
        <fullName evidence="2">BD-FAE-like domain-containing protein</fullName>
    </recommendedName>
</protein>
<dbReference type="PATRIC" id="fig|246196.56.peg.5151"/>
<dbReference type="Pfam" id="PF20434">
    <property type="entry name" value="BD-FAE"/>
    <property type="match status" value="1"/>
</dbReference>